<sequence length="1180" mass="126873">MPAPLARLDLSVRASDFHRLALEPGHPVLDSNRVHSAIVTRWLGRFAAVPEWHASFVHWHVEKEPGARVEDLPAETVAAADVRGPLRAEFEELQRQLAAVQPRNVTERRLHHLLTEQFRRATGPHPDIEPSTQFVKYQDGTGGWRLAWCWGYQPQDQSPIPAAICPACRNLFRLLPERQRTCPECKARLPVKRFPWVRAIAASVALIVALICAGGVVWYFSPRGVIEGLVLREADDRPLSGVSVSVGDRARTVTDAQGRFQLHRLPAGSAVVHAEAMGYHAAEETATLERGARGQVTIRLKGNARLVGRAVNGASRLPLPDTQISVVDGPWTTTSAQDGTFQLDGLPGGRVTLRGQRGGFPEHLLDVDLSSDGTTEATLQLTGLARLAGQVQSAISEQPIANAKVIMVGCGLETTTNAQGLFAFPQAPAGTVTLEISAAGFRTERVNKELVTEQDHSLRVVLAGGVSLAGRVVRAIDRQPLGGAEVRILGSKLAAKSDPEGLYKLTGLVPGTVSVQVIAPGFRSELAEVPLEPGSDTSRNFVLKGTAAVSGRVVDAQTQRPLRFAEVSVRGFAIKVKTDAKGTFHLVELPSHVARLDVVHAGYQDGQVALRLEEGQETSVEVQLAADGVLRGVVIDAATQAPLADATIEVQPQGVRTQSGPNGRFVLNGLRTGIVEIEVNAAGSEPVRLTHDIVSGKLADLVIPLAGKLALSGQVVHRLTGKPVPEATVAWRGTKARAKTDAEGRFRIERIRPGNVELDVVATGFAPGKLSVAVDRAETQMEIPLDGMAVVVGRVTDQLTGAGIAGAEVLLRGTRAKVTTDEEGRFRMEQLLGGPAEFEVAATGYPRVTSKLNVLPQNETTFATQLSGTAEVSGQVIDEEGLPVARAVATLAGTAYRVTADDQGRFQLRGCRAGTVALELSADGYATAEVSATLKMGEAVSLGTIRLESARALRGWVLNAATGEPIEGARIALVRGNRQAVTNREGRFQLDGVPPREFAARVAATGFVSEELQFTANNDRAASLIALCPELKPKEIRFVLTWANPRIDLDAHLYRVQPVHKHQHVWRQSPVDGTLRLELSSGDGARLETASFIASEAGKYELQVAARDLEHDAAAHIAAAQAVLKVYRHGDRAPKVFRARTDAEAEKPVWHPVGLEVKEGGELSWYEYLRNVYSVRLIKP</sequence>
<feature type="transmembrane region" description="Helical" evidence="2">
    <location>
        <begin position="196"/>
        <end position="220"/>
    </location>
</feature>
<dbReference type="PANTHER" id="PTHR23303">
    <property type="entry name" value="CARBOXYPEPTIDASE REGULATORY REGION-CONTAINING"/>
    <property type="match status" value="1"/>
</dbReference>
<dbReference type="EMBL" id="DSVQ01000002">
    <property type="protein sequence ID" value="HGT37776.1"/>
    <property type="molecule type" value="Genomic_DNA"/>
</dbReference>
<evidence type="ECO:0000256" key="2">
    <source>
        <dbReference type="SAM" id="Phobius"/>
    </source>
</evidence>
<dbReference type="SUPFAM" id="SSF49464">
    <property type="entry name" value="Carboxypeptidase regulatory domain-like"/>
    <property type="match status" value="5"/>
</dbReference>
<organism evidence="3">
    <name type="scientific">Schlesneria paludicola</name>
    <dbReference type="NCBI Taxonomy" id="360056"/>
    <lineage>
        <taxon>Bacteria</taxon>
        <taxon>Pseudomonadati</taxon>
        <taxon>Planctomycetota</taxon>
        <taxon>Planctomycetia</taxon>
        <taxon>Planctomycetales</taxon>
        <taxon>Planctomycetaceae</taxon>
        <taxon>Schlesneria</taxon>
    </lineage>
</organism>
<keyword evidence="2" id="KW-1133">Transmembrane helix</keyword>
<dbReference type="Pfam" id="PF13620">
    <property type="entry name" value="CarboxypepD_reg"/>
    <property type="match status" value="9"/>
</dbReference>
<gene>
    <name evidence="3" type="ORF">ENS64_00680</name>
</gene>
<dbReference type="InterPro" id="IPR013784">
    <property type="entry name" value="Carb-bd-like_fold"/>
</dbReference>
<dbReference type="InterPro" id="IPR051417">
    <property type="entry name" value="SDr/BOS_complex"/>
</dbReference>
<proteinExistence type="predicted"/>
<evidence type="ECO:0000256" key="1">
    <source>
        <dbReference type="ARBA" id="ARBA00022729"/>
    </source>
</evidence>
<dbReference type="Gene3D" id="2.60.40.1120">
    <property type="entry name" value="Carboxypeptidase-like, regulatory domain"/>
    <property type="match status" value="9"/>
</dbReference>
<evidence type="ECO:0000313" key="3">
    <source>
        <dbReference type="EMBL" id="HGT37776.1"/>
    </source>
</evidence>
<dbReference type="GO" id="GO:0030246">
    <property type="term" value="F:carbohydrate binding"/>
    <property type="evidence" value="ECO:0007669"/>
    <property type="project" value="InterPro"/>
</dbReference>
<keyword evidence="1" id="KW-0732">Signal</keyword>
<comment type="caution">
    <text evidence="3">The sequence shown here is derived from an EMBL/GenBank/DDBJ whole genome shotgun (WGS) entry which is preliminary data.</text>
</comment>
<keyword evidence="2" id="KW-0812">Transmembrane</keyword>
<reference evidence="3" key="1">
    <citation type="journal article" date="2020" name="mSystems">
        <title>Genome- and Community-Level Interaction Insights into Carbon Utilization and Element Cycling Functions of Hydrothermarchaeota in Hydrothermal Sediment.</title>
        <authorList>
            <person name="Zhou Z."/>
            <person name="Liu Y."/>
            <person name="Xu W."/>
            <person name="Pan J."/>
            <person name="Luo Z.H."/>
            <person name="Li M."/>
        </authorList>
    </citation>
    <scope>NUCLEOTIDE SEQUENCE [LARGE SCALE GENOMIC DNA]</scope>
    <source>
        <strain evidence="3">SpSt-508</strain>
    </source>
</reference>
<dbReference type="InterPro" id="IPR008969">
    <property type="entry name" value="CarboxyPept-like_regulatory"/>
</dbReference>
<keyword evidence="2" id="KW-0472">Membrane</keyword>
<name>A0A7C4LIY6_9PLAN</name>
<dbReference type="PANTHER" id="PTHR23303:SF14">
    <property type="entry name" value="BOS COMPLEX SUBUNIT NOMO1-RELATED"/>
    <property type="match status" value="1"/>
</dbReference>
<evidence type="ECO:0008006" key="4">
    <source>
        <dbReference type="Google" id="ProtNLM"/>
    </source>
</evidence>
<dbReference type="SUPFAM" id="SSF49452">
    <property type="entry name" value="Starch-binding domain-like"/>
    <property type="match status" value="5"/>
</dbReference>
<accession>A0A7C4LIY6</accession>
<dbReference type="AlphaFoldDB" id="A0A7C4LIY6"/>
<protein>
    <recommendedName>
        <fullName evidence="4">Carboxypeptidase regulatory-like domain-containing protein</fullName>
    </recommendedName>
</protein>